<dbReference type="PANTHER" id="PTHR30502">
    <property type="entry name" value="2-KETO-3-DEOXY-L-RHAMNONATE ALDOLASE"/>
    <property type="match status" value="1"/>
</dbReference>
<gene>
    <name evidence="5" type="primary">rhmA</name>
    <name evidence="5" type="ORF">PSM7751_03623</name>
</gene>
<dbReference type="InterPro" id="IPR050251">
    <property type="entry name" value="HpcH-HpaI_aldolase"/>
</dbReference>
<dbReference type="EMBL" id="FWFN01000008">
    <property type="protein sequence ID" value="SLN68802.1"/>
    <property type="molecule type" value="Genomic_DNA"/>
</dbReference>
<keyword evidence="3 5" id="KW-0456">Lyase</keyword>
<evidence type="ECO:0000256" key="1">
    <source>
        <dbReference type="ARBA" id="ARBA00005568"/>
    </source>
</evidence>
<name>A0A1X7A2J9_9RHOB</name>
<dbReference type="InterPro" id="IPR040442">
    <property type="entry name" value="Pyrv_kinase-like_dom_sf"/>
</dbReference>
<evidence type="ECO:0000256" key="3">
    <source>
        <dbReference type="ARBA" id="ARBA00023239"/>
    </source>
</evidence>
<keyword evidence="2" id="KW-0479">Metal-binding</keyword>
<keyword evidence="6" id="KW-1185">Reference proteome</keyword>
<dbReference type="InterPro" id="IPR015813">
    <property type="entry name" value="Pyrv/PenolPyrv_kinase-like_dom"/>
</dbReference>
<evidence type="ECO:0000313" key="5">
    <source>
        <dbReference type="EMBL" id="SLN68802.1"/>
    </source>
</evidence>
<reference evidence="6" key="1">
    <citation type="submission" date="2017-03" db="EMBL/GenBank/DDBJ databases">
        <authorList>
            <person name="Rodrigo-Torres L."/>
            <person name="Arahal R.D."/>
            <person name="Lucena T."/>
        </authorList>
    </citation>
    <scope>NUCLEOTIDE SEQUENCE [LARGE SCALE GENOMIC DNA]</scope>
    <source>
        <strain evidence="6">CECT 7751</strain>
    </source>
</reference>
<dbReference type="Gene3D" id="3.20.20.60">
    <property type="entry name" value="Phosphoenolpyruvate-binding domains"/>
    <property type="match status" value="1"/>
</dbReference>
<dbReference type="PANTHER" id="PTHR30502:SF0">
    <property type="entry name" value="PHOSPHOENOLPYRUVATE CARBOXYLASE FAMILY PROTEIN"/>
    <property type="match status" value="1"/>
</dbReference>
<dbReference type="EC" id="4.1.2.53" evidence="5"/>
<evidence type="ECO:0000259" key="4">
    <source>
        <dbReference type="Pfam" id="PF03328"/>
    </source>
</evidence>
<protein>
    <submittedName>
        <fullName evidence="5">2-keto-3-deoxy-L-rhamnonate aldolase</fullName>
        <ecNumber evidence="5">4.1.2.53</ecNumber>
    </submittedName>
</protein>
<dbReference type="InterPro" id="IPR005000">
    <property type="entry name" value="Aldolase/citrate-lyase_domain"/>
</dbReference>
<dbReference type="GO" id="GO:0106099">
    <property type="term" value="F:2-keto-3-deoxy-L-rhamnonate aldolase activity"/>
    <property type="evidence" value="ECO:0007669"/>
    <property type="project" value="UniProtKB-EC"/>
</dbReference>
<evidence type="ECO:0000256" key="2">
    <source>
        <dbReference type="ARBA" id="ARBA00022723"/>
    </source>
</evidence>
<dbReference type="GO" id="GO:0046872">
    <property type="term" value="F:metal ion binding"/>
    <property type="evidence" value="ECO:0007669"/>
    <property type="project" value="UniProtKB-KW"/>
</dbReference>
<dbReference type="AlphaFoldDB" id="A0A1X7A2J9"/>
<feature type="domain" description="HpcH/HpaI aldolase/citrate lyase" evidence="4">
    <location>
        <begin position="16"/>
        <end position="232"/>
    </location>
</feature>
<evidence type="ECO:0000313" key="6">
    <source>
        <dbReference type="Proteomes" id="UP000193963"/>
    </source>
</evidence>
<proteinExistence type="inferred from homology"/>
<dbReference type="SUPFAM" id="SSF51621">
    <property type="entry name" value="Phosphoenolpyruvate/pyruvate domain"/>
    <property type="match status" value="1"/>
</dbReference>
<organism evidence="5 6">
    <name type="scientific">Pseudooceanicola marinus</name>
    <dbReference type="NCBI Taxonomy" id="396013"/>
    <lineage>
        <taxon>Bacteria</taxon>
        <taxon>Pseudomonadati</taxon>
        <taxon>Pseudomonadota</taxon>
        <taxon>Alphaproteobacteria</taxon>
        <taxon>Rhodobacterales</taxon>
        <taxon>Paracoccaceae</taxon>
        <taxon>Pseudooceanicola</taxon>
    </lineage>
</organism>
<dbReference type="GO" id="GO:0005737">
    <property type="term" value="C:cytoplasm"/>
    <property type="evidence" value="ECO:0007669"/>
    <property type="project" value="TreeGrafter"/>
</dbReference>
<dbReference type="Proteomes" id="UP000193963">
    <property type="component" value="Unassembled WGS sequence"/>
</dbReference>
<sequence length="241" mass="24853">MTLRDRLTAPDARLRGIFQDLPSPAVTEVLCLAGVDFLCADSEHSSFRGEVLSNVLRAAGCHGTPVLVRVADAVPHLIAEALDAGAAGVMVPRVSDAETARACVAAARFPPQGVRGAGPGRGAGYGYRMAEVIEAPAPLIGVQVETLGALDTLDEILAIEGLDYLMIGPADLGLALRAGRPALSLEGAIARVRDACAADRMPLGIFAADRAAGDAALDWAQFVLQGTDAMLLAAATEAAFR</sequence>
<dbReference type="RefSeq" id="WP_085889642.1">
    <property type="nucleotide sequence ID" value="NZ_FWFN01000008.1"/>
</dbReference>
<comment type="similarity">
    <text evidence="1">Belongs to the HpcH/HpaI aldolase family.</text>
</comment>
<dbReference type="Pfam" id="PF03328">
    <property type="entry name" value="HpcH_HpaI"/>
    <property type="match status" value="1"/>
</dbReference>
<accession>A0A1X7A2J9</accession>
<dbReference type="OrthoDB" id="9802624at2"/>